<reference evidence="1 2" key="1">
    <citation type="submission" date="2016-09" db="EMBL/GenBank/DDBJ databases">
        <title>Complete Genome Sequence of Lactobacillus salivarius Jin.</title>
        <authorList>
            <person name="Jin N."/>
            <person name="Li C."/>
            <person name="Wang M."/>
            <person name="Ren D."/>
            <person name="Di Y."/>
            <person name="Pan R."/>
            <person name="Du S."/>
            <person name="Lu H."/>
            <person name="Li X."/>
            <person name="Tian M."/>
        </authorList>
    </citation>
    <scope>NUCLEOTIDE SEQUENCE [LARGE SCALE GENOMIC DNA]</scope>
    <source>
        <strain evidence="1 2">CICC 23174</strain>
    </source>
</reference>
<evidence type="ECO:0000313" key="1">
    <source>
        <dbReference type="EMBL" id="AOO74011.1"/>
    </source>
</evidence>
<evidence type="ECO:0000313" key="2">
    <source>
        <dbReference type="Proteomes" id="UP000094723"/>
    </source>
</evidence>
<dbReference type="Gene3D" id="3.90.1600.10">
    <property type="entry name" value="Palm domain of DNA polymerase"/>
    <property type="match status" value="1"/>
</dbReference>
<dbReference type="InterPro" id="IPR043502">
    <property type="entry name" value="DNA/RNA_pol_sf"/>
</dbReference>
<proteinExistence type="predicted"/>
<organism evidence="1 2">
    <name type="scientific">Ligilactobacillus salivarius</name>
    <dbReference type="NCBI Taxonomy" id="1624"/>
    <lineage>
        <taxon>Bacteria</taxon>
        <taxon>Bacillati</taxon>
        <taxon>Bacillota</taxon>
        <taxon>Bacilli</taxon>
        <taxon>Lactobacillales</taxon>
        <taxon>Lactobacillaceae</taxon>
        <taxon>Ligilactobacillus</taxon>
    </lineage>
</organism>
<name>A0A1D7TSS2_9LACO</name>
<dbReference type="EMBL" id="CP017107">
    <property type="protein sequence ID" value="AOO74011.1"/>
    <property type="molecule type" value="Genomic_DNA"/>
</dbReference>
<accession>A0A1D7TSS2</accession>
<protein>
    <submittedName>
        <fullName evidence="1">Uncharacterized protein</fullName>
    </submittedName>
</protein>
<dbReference type="AlphaFoldDB" id="A0A1D7TSS2"/>
<dbReference type="RefSeq" id="WP_069469361.1">
    <property type="nucleotide sequence ID" value="NZ_CP017107.1"/>
</dbReference>
<dbReference type="InterPro" id="IPR023211">
    <property type="entry name" value="DNA_pol_palm_dom_sf"/>
</dbReference>
<dbReference type="SUPFAM" id="SSF56672">
    <property type="entry name" value="DNA/RNA polymerases"/>
    <property type="match status" value="1"/>
</dbReference>
<gene>
    <name evidence="1" type="ORF">BHF65_07205</name>
</gene>
<dbReference type="Proteomes" id="UP000094723">
    <property type="component" value="Chromosome"/>
</dbReference>
<sequence length="565" mass="65862">MLIFYDYEVFKYDWLVVIKDPENKTETVIINDSEKLKKFHQEHENCIWIGYNNNHYDQWIHKSILCDINPYEISDMIINKGVPGWKASRLFRQIKMFNYDVMIRGDGGLKSLEGFMGSNIKESDVDFNIQRKLTQAEIDETIKYCRHDVEETMEVFLNRQSDFNAQLQLCKLPTQKMNLSYLSKSKAQMAGIILEARKKSYDDEFDLDFPDTLKIEKYTQVLDFYKNQENRDYSKSLKTEIAGVPHIYAWGGVHGAKPQYFGEGYFINMDVTSLYPSLMIQYGLLSRSIKDPKKFKNIYDTRVKYKHEGNPLQAPLKIVINSTYGAMKDKNNPLYDPRQANRVCIYGQLLLTDLIEKLEPYCEITQSNTDGVLVKLRSEDDFDLIDDIAWEWEKRTHLSLEFTEFKRVYQKDVNNYVMIGTDGHVKTKGAYVKKLSPLDNNLPILNTALVNYFVKNIPVEETINDCNDLEQFQLIAKLSSKYKYLLLNGEILNERCVRAFASNNDVDGGLLKVHSVTGRPAKFPNSPEKCFIFNDNIKNVKVPEYLDKQWYITMAKKRLKQFGVS</sequence>